<organism evidence="2 3">
    <name type="scientific">Tremella mesenterica</name>
    <name type="common">Jelly fungus</name>
    <dbReference type="NCBI Taxonomy" id="5217"/>
    <lineage>
        <taxon>Eukaryota</taxon>
        <taxon>Fungi</taxon>
        <taxon>Dikarya</taxon>
        <taxon>Basidiomycota</taxon>
        <taxon>Agaricomycotina</taxon>
        <taxon>Tremellomycetes</taxon>
        <taxon>Tremellales</taxon>
        <taxon>Tremellaceae</taxon>
        <taxon>Tremella</taxon>
    </lineage>
</organism>
<sequence length="165" mass="16968">MSNCTRASIPKTPAAGSGPSRAPSVASATTPDAASSSNPPIKRELSPSPSLSTPAPASRSNSRGIFEPQGQDTLTPGSGEASSGGLTRTLDFLVPPLKDEHGRSQSPGTFAVGASLPLPKRFTKEIEKLEQAGTVRRATLSFGRRTDLDAPSQPGASTPSSSRTR</sequence>
<proteinExistence type="predicted"/>
<feature type="region of interest" description="Disordered" evidence="1">
    <location>
        <begin position="137"/>
        <end position="165"/>
    </location>
</feature>
<evidence type="ECO:0000313" key="2">
    <source>
        <dbReference type="EMBL" id="RXK35621.1"/>
    </source>
</evidence>
<feature type="compositionally biased region" description="Polar residues" evidence="1">
    <location>
        <begin position="154"/>
        <end position="165"/>
    </location>
</feature>
<accession>A0A4Q1BFV0</accession>
<dbReference type="Proteomes" id="UP000289152">
    <property type="component" value="Unassembled WGS sequence"/>
</dbReference>
<dbReference type="EMBL" id="SDIL01000128">
    <property type="protein sequence ID" value="RXK35621.1"/>
    <property type="molecule type" value="Genomic_DNA"/>
</dbReference>
<reference evidence="2 3" key="1">
    <citation type="submission" date="2016-06" db="EMBL/GenBank/DDBJ databases">
        <title>Evolution of pathogenesis and genome organization in the Tremellales.</title>
        <authorList>
            <person name="Cuomo C."/>
            <person name="Litvintseva A."/>
            <person name="Heitman J."/>
            <person name="Chen Y."/>
            <person name="Sun S."/>
            <person name="Springer D."/>
            <person name="Dromer F."/>
            <person name="Young S."/>
            <person name="Zeng Q."/>
            <person name="Chapman S."/>
            <person name="Gujja S."/>
            <person name="Saif S."/>
            <person name="Birren B."/>
        </authorList>
    </citation>
    <scope>NUCLEOTIDE SEQUENCE [LARGE SCALE GENOMIC DNA]</scope>
    <source>
        <strain evidence="2 3">ATCC 28783</strain>
    </source>
</reference>
<feature type="compositionally biased region" description="Low complexity" evidence="1">
    <location>
        <begin position="22"/>
        <end position="60"/>
    </location>
</feature>
<feature type="compositionally biased region" description="Polar residues" evidence="1">
    <location>
        <begin position="70"/>
        <end position="86"/>
    </location>
</feature>
<evidence type="ECO:0000256" key="1">
    <source>
        <dbReference type="SAM" id="MobiDB-lite"/>
    </source>
</evidence>
<keyword evidence="3" id="KW-1185">Reference proteome</keyword>
<dbReference type="InParanoid" id="A0A4Q1BFV0"/>
<dbReference type="VEuPathDB" id="FungiDB:TREMEDRAFT_65003"/>
<comment type="caution">
    <text evidence="2">The sequence shown here is derived from an EMBL/GenBank/DDBJ whole genome shotgun (WGS) entry which is preliminary data.</text>
</comment>
<protein>
    <submittedName>
        <fullName evidence="2">Uncharacterized protein</fullName>
    </submittedName>
</protein>
<feature type="region of interest" description="Disordered" evidence="1">
    <location>
        <begin position="1"/>
        <end position="116"/>
    </location>
</feature>
<evidence type="ECO:0000313" key="3">
    <source>
        <dbReference type="Proteomes" id="UP000289152"/>
    </source>
</evidence>
<name>A0A4Q1BFV0_TREME</name>
<dbReference type="AlphaFoldDB" id="A0A4Q1BFV0"/>
<gene>
    <name evidence="2" type="ORF">M231_07101</name>
</gene>